<evidence type="ECO:0000256" key="3">
    <source>
        <dbReference type="ARBA" id="ARBA00022475"/>
    </source>
</evidence>
<reference evidence="9 10" key="1">
    <citation type="submission" date="2010-10" db="EMBL/GenBank/DDBJ databases">
        <authorList>
            <consortium name="The Broad Institute Genome Sequencing Platform"/>
            <person name="Ward D."/>
            <person name="Earl A."/>
            <person name="Feldgarden M."/>
            <person name="Young S.K."/>
            <person name="Gargeya S."/>
            <person name="Zeng Q."/>
            <person name="Alvarado L."/>
            <person name="Berlin A."/>
            <person name="Bochicchio J."/>
            <person name="Chapman S.B."/>
            <person name="Chen Z."/>
            <person name="Freedman E."/>
            <person name="Gellesch M."/>
            <person name="Goldberg J."/>
            <person name="Griggs A."/>
            <person name="Gujja S."/>
            <person name="Heilman E."/>
            <person name="Heiman D."/>
            <person name="Howarth C."/>
            <person name="Mehta T."/>
            <person name="Neiman D."/>
            <person name="Pearson M."/>
            <person name="Roberts A."/>
            <person name="Saif S."/>
            <person name="Shea T."/>
            <person name="Shenoy N."/>
            <person name="Sisk P."/>
            <person name="Stolte C."/>
            <person name="Sykes S."/>
            <person name="White J."/>
            <person name="Yandava C."/>
            <person name="Allen-Vercoe E."/>
            <person name="Sibley C."/>
            <person name="Ambrose C.E."/>
            <person name="Strauss J."/>
            <person name="Daigneault M."/>
            <person name="Haas B."/>
            <person name="Nusbaum C."/>
            <person name="Birren B."/>
        </authorList>
    </citation>
    <scope>NUCLEOTIDE SEQUENCE [LARGE SCALE GENOMIC DNA]</scope>
    <source>
        <strain evidence="9 10">3_1_6</strain>
    </source>
</reference>
<keyword evidence="5 7" id="KW-1133">Transmembrane helix</keyword>
<dbReference type="PANTHER" id="PTHR30353">
    <property type="entry name" value="INNER MEMBRANE PROTEIN DEDA-RELATED"/>
    <property type="match status" value="1"/>
</dbReference>
<protein>
    <submittedName>
        <fullName evidence="9">Membrane-associated protein</fullName>
    </submittedName>
</protein>
<feature type="transmembrane region" description="Helical" evidence="7">
    <location>
        <begin position="59"/>
        <end position="85"/>
    </location>
</feature>
<evidence type="ECO:0000256" key="1">
    <source>
        <dbReference type="ARBA" id="ARBA00004651"/>
    </source>
</evidence>
<dbReference type="EMBL" id="ADCP02000001">
    <property type="protein sequence ID" value="EFV43972.1"/>
    <property type="molecule type" value="Genomic_DNA"/>
</dbReference>
<evidence type="ECO:0000256" key="7">
    <source>
        <dbReference type="RuleBase" id="RU367016"/>
    </source>
</evidence>
<dbReference type="PANTHER" id="PTHR30353:SF0">
    <property type="entry name" value="TRANSMEMBRANE PROTEIN"/>
    <property type="match status" value="1"/>
</dbReference>
<accession>E5Y7L3</accession>
<organism evidence="9 10">
    <name type="scientific">Bilophila wadsworthia (strain 3_1_6)</name>
    <dbReference type="NCBI Taxonomy" id="563192"/>
    <lineage>
        <taxon>Bacteria</taxon>
        <taxon>Pseudomonadati</taxon>
        <taxon>Thermodesulfobacteriota</taxon>
        <taxon>Desulfovibrionia</taxon>
        <taxon>Desulfovibrionales</taxon>
        <taxon>Desulfovibrionaceae</taxon>
        <taxon>Bilophila</taxon>
    </lineage>
</organism>
<keyword evidence="10" id="KW-1185">Reference proteome</keyword>
<comment type="similarity">
    <text evidence="2 7">Belongs to the DedA family.</text>
</comment>
<dbReference type="GeneID" id="78085320"/>
<feature type="transmembrane region" description="Helical" evidence="7">
    <location>
        <begin position="190"/>
        <end position="208"/>
    </location>
</feature>
<comment type="caution">
    <text evidence="9">The sequence shown here is derived from an EMBL/GenBank/DDBJ whole genome shotgun (WGS) entry which is preliminary data.</text>
</comment>
<dbReference type="Proteomes" id="UP000006034">
    <property type="component" value="Unassembled WGS sequence"/>
</dbReference>
<feature type="transmembrane region" description="Helical" evidence="7">
    <location>
        <begin position="30"/>
        <end position="52"/>
    </location>
</feature>
<reference evidence="9 10" key="2">
    <citation type="submission" date="2013-04" db="EMBL/GenBank/DDBJ databases">
        <title>The Genome Sequence of Bilophila wadsworthia 3_1_6.</title>
        <authorList>
            <consortium name="The Broad Institute Genomics Platform"/>
            <person name="Earl A."/>
            <person name="Ward D."/>
            <person name="Feldgarden M."/>
            <person name="Gevers D."/>
            <person name="Sibley C."/>
            <person name="Strauss J."/>
            <person name="Allen-Vercoe E."/>
            <person name="Walker B."/>
            <person name="Young S."/>
            <person name="Zeng Q."/>
            <person name="Gargeya S."/>
            <person name="Fitzgerald M."/>
            <person name="Haas B."/>
            <person name="Abouelleil A."/>
            <person name="Allen A.W."/>
            <person name="Alvarado L."/>
            <person name="Arachchi H.M."/>
            <person name="Berlin A.M."/>
            <person name="Chapman S.B."/>
            <person name="Gainer-Dewar J."/>
            <person name="Goldberg J."/>
            <person name="Griggs A."/>
            <person name="Gujja S."/>
            <person name="Hansen M."/>
            <person name="Howarth C."/>
            <person name="Imamovic A."/>
            <person name="Ireland A."/>
            <person name="Larimer J."/>
            <person name="McCowan C."/>
            <person name="Murphy C."/>
            <person name="Pearson M."/>
            <person name="Poon T.W."/>
            <person name="Priest M."/>
            <person name="Roberts A."/>
            <person name="Saif S."/>
            <person name="Shea T."/>
            <person name="Sisk P."/>
            <person name="Sykes S."/>
            <person name="Wortman J."/>
            <person name="Nusbaum C."/>
            <person name="Birren B."/>
        </authorList>
    </citation>
    <scope>NUCLEOTIDE SEQUENCE [LARGE SCALE GENOMIC DNA]</scope>
    <source>
        <strain evidence="9 10">3_1_6</strain>
    </source>
</reference>
<proteinExistence type="inferred from homology"/>
<comment type="subcellular location">
    <subcellularLocation>
        <location evidence="1 7">Cell membrane</location>
        <topology evidence="1 7">Multi-pass membrane protein</topology>
    </subcellularLocation>
</comment>
<sequence>MTDLSFFEQAISFVLHIDQHLFALVAEYGALLYLFLFIVVFCETGLVVTPFLPGDSLLFAAGTVAGAGHLSYPVCMLVLLGAAILGDAVNYEIGRHVGPSIFSRETRFLNKEHLLKAHAFYERHGGKAIILARFIPIVRTFAPFVAGIALMSPVKFLSFNITGAILWVVGLVSAGYFLGNIPIVKNNFSVVIYGIIIVSVLPVVIEFIRAKIKK</sequence>
<dbReference type="eggNOG" id="COG0586">
    <property type="taxonomic scope" value="Bacteria"/>
</dbReference>
<evidence type="ECO:0000256" key="5">
    <source>
        <dbReference type="ARBA" id="ARBA00022989"/>
    </source>
</evidence>
<dbReference type="GO" id="GO:0005886">
    <property type="term" value="C:plasma membrane"/>
    <property type="evidence" value="ECO:0007669"/>
    <property type="project" value="UniProtKB-SubCell"/>
</dbReference>
<keyword evidence="3 7" id="KW-1003">Cell membrane</keyword>
<evidence type="ECO:0000259" key="8">
    <source>
        <dbReference type="Pfam" id="PF09335"/>
    </source>
</evidence>
<keyword evidence="4 7" id="KW-0812">Transmembrane</keyword>
<evidence type="ECO:0000313" key="10">
    <source>
        <dbReference type="Proteomes" id="UP000006034"/>
    </source>
</evidence>
<dbReference type="NCBIfam" id="NF008102">
    <property type="entry name" value="PRK10847.1"/>
    <property type="match status" value="1"/>
</dbReference>
<dbReference type="InterPro" id="IPR032818">
    <property type="entry name" value="DedA-like"/>
</dbReference>
<dbReference type="STRING" id="563192.HMPREF0179_02178"/>
<feature type="transmembrane region" description="Helical" evidence="7">
    <location>
        <begin position="157"/>
        <end position="178"/>
    </location>
</feature>
<dbReference type="InterPro" id="IPR032816">
    <property type="entry name" value="VTT_dom"/>
</dbReference>
<evidence type="ECO:0000313" key="9">
    <source>
        <dbReference type="EMBL" id="EFV43972.1"/>
    </source>
</evidence>
<dbReference type="AlphaFoldDB" id="E5Y7L3"/>
<name>E5Y7L3_BILW3</name>
<dbReference type="HOGENOM" id="CLU_044208_6_1_7"/>
<evidence type="ECO:0000256" key="2">
    <source>
        <dbReference type="ARBA" id="ARBA00010792"/>
    </source>
</evidence>
<dbReference type="OrthoDB" id="9801622at2"/>
<dbReference type="InterPro" id="IPR058127">
    <property type="entry name" value="DedA"/>
</dbReference>
<keyword evidence="6 7" id="KW-0472">Membrane</keyword>
<dbReference type="RefSeq" id="WP_005027986.1">
    <property type="nucleotide sequence ID" value="NZ_KE150238.1"/>
</dbReference>
<evidence type="ECO:0000256" key="4">
    <source>
        <dbReference type="ARBA" id="ARBA00022692"/>
    </source>
</evidence>
<gene>
    <name evidence="9" type="ORF">HMPREF0179_02178</name>
</gene>
<evidence type="ECO:0000256" key="6">
    <source>
        <dbReference type="ARBA" id="ARBA00023136"/>
    </source>
</evidence>
<feature type="domain" description="VTT" evidence="8">
    <location>
        <begin position="52"/>
        <end position="176"/>
    </location>
</feature>
<feature type="transmembrane region" description="Helical" evidence="7">
    <location>
        <begin position="130"/>
        <end position="150"/>
    </location>
</feature>
<dbReference type="Pfam" id="PF09335">
    <property type="entry name" value="VTT_dom"/>
    <property type="match status" value="1"/>
</dbReference>